<accession>A0A1I4DGI6</accession>
<keyword evidence="1" id="KW-0812">Transmembrane</keyword>
<dbReference type="RefSeq" id="WP_093522149.1">
    <property type="nucleotide sequence ID" value="NZ_FOSK01000011.1"/>
</dbReference>
<organism evidence="2 3">
    <name type="scientific">Pseudovibrio ascidiaceicola</name>
    <dbReference type="NCBI Taxonomy" id="285279"/>
    <lineage>
        <taxon>Bacteria</taxon>
        <taxon>Pseudomonadati</taxon>
        <taxon>Pseudomonadota</taxon>
        <taxon>Alphaproteobacteria</taxon>
        <taxon>Hyphomicrobiales</taxon>
        <taxon>Stappiaceae</taxon>
        <taxon>Pseudovibrio</taxon>
    </lineage>
</organism>
<comment type="caution">
    <text evidence="2">The sequence shown here is derived from an EMBL/GenBank/DDBJ whole genome shotgun (WGS) entry which is preliminary data.</text>
</comment>
<gene>
    <name evidence="2" type="ORF">SAMN04488518_111168</name>
</gene>
<proteinExistence type="predicted"/>
<sequence>MIGKLAEFVGVPLIVVAIVATLLYFDFGGSLTQESHAADGKDQQALLDTLAADIPSLPVIKIEFPSLYKDLQSQIEKEIQSGANERVLAKRLHDLLYRALQVYRPLLKYADDDKIITVLKAKRALTLKLKKSKGELVCAQVFSGSTGAFLDSYAMVESESTQEGLALFQLLADAQVKAKDDGLVIHYTAEPAQTKVRVIGKATDKPTDADLYLPANPAFDALMKVYPMDSLSRIFAADPTDKQLCDSEVRLYDALVGLPAPHGPVMRKYIVDLLYFAGY</sequence>
<evidence type="ECO:0000313" key="2">
    <source>
        <dbReference type="EMBL" id="SFK92009.1"/>
    </source>
</evidence>
<keyword evidence="3" id="KW-1185">Reference proteome</keyword>
<dbReference type="EMBL" id="FOSK01000011">
    <property type="protein sequence ID" value="SFK92009.1"/>
    <property type="molecule type" value="Genomic_DNA"/>
</dbReference>
<evidence type="ECO:0000313" key="3">
    <source>
        <dbReference type="Proteomes" id="UP000199598"/>
    </source>
</evidence>
<reference evidence="2 3" key="1">
    <citation type="submission" date="2016-10" db="EMBL/GenBank/DDBJ databases">
        <authorList>
            <person name="Varghese N."/>
            <person name="Submissions S."/>
        </authorList>
    </citation>
    <scope>NUCLEOTIDE SEQUENCE [LARGE SCALE GENOMIC DNA]</scope>
    <source>
        <strain evidence="2 3">DSM 16392</strain>
    </source>
</reference>
<keyword evidence="1" id="KW-1133">Transmembrane helix</keyword>
<evidence type="ECO:0000256" key="1">
    <source>
        <dbReference type="SAM" id="Phobius"/>
    </source>
</evidence>
<dbReference type="Proteomes" id="UP000199598">
    <property type="component" value="Unassembled WGS sequence"/>
</dbReference>
<name>A0A1I4DGI6_9HYPH</name>
<protein>
    <submittedName>
        <fullName evidence="2">Uncharacterized protein</fullName>
    </submittedName>
</protein>
<keyword evidence="1" id="KW-0472">Membrane</keyword>
<feature type="transmembrane region" description="Helical" evidence="1">
    <location>
        <begin position="6"/>
        <end position="25"/>
    </location>
</feature>